<dbReference type="CDD" id="cd07346">
    <property type="entry name" value="ABC_6TM_exporters"/>
    <property type="match status" value="1"/>
</dbReference>
<dbReference type="GeneID" id="9631429"/>
<evidence type="ECO:0000256" key="4">
    <source>
        <dbReference type="ARBA" id="ARBA00022840"/>
    </source>
</evidence>
<keyword evidence="5 7" id="KW-1133">Transmembrane helix</keyword>
<keyword evidence="11" id="KW-1185">Reference proteome</keyword>
<dbReference type="InterPro" id="IPR017871">
    <property type="entry name" value="ABC_transporter-like_CS"/>
</dbReference>
<comment type="subcellular location">
    <subcellularLocation>
        <location evidence="1">Membrane</location>
        <topology evidence="1">Multi-pass membrane protein</topology>
    </subcellularLocation>
</comment>
<evidence type="ECO:0000313" key="11">
    <source>
        <dbReference type="Proteomes" id="UP000001514"/>
    </source>
</evidence>
<accession>D8RBJ7</accession>
<dbReference type="PANTHER" id="PTHR24221">
    <property type="entry name" value="ATP-BINDING CASSETTE SUB-FAMILY B"/>
    <property type="match status" value="1"/>
</dbReference>
<proteinExistence type="predicted"/>
<dbReference type="EMBL" id="GL377575">
    <property type="protein sequence ID" value="EFJ30808.1"/>
    <property type="molecule type" value="Genomic_DNA"/>
</dbReference>
<dbReference type="PROSITE" id="PS00211">
    <property type="entry name" value="ABC_TRANSPORTER_1"/>
    <property type="match status" value="1"/>
</dbReference>
<evidence type="ECO:0000256" key="7">
    <source>
        <dbReference type="SAM" id="Phobius"/>
    </source>
</evidence>
<dbReference type="SMART" id="SM00382">
    <property type="entry name" value="AAA"/>
    <property type="match status" value="1"/>
</dbReference>
<dbReference type="OMA" id="PLMNIIG"/>
<dbReference type="Gene3D" id="1.20.1560.10">
    <property type="entry name" value="ABC transporter type 1, transmembrane domain"/>
    <property type="match status" value="1"/>
</dbReference>
<feature type="transmembrane region" description="Helical" evidence="7">
    <location>
        <begin position="346"/>
        <end position="367"/>
    </location>
</feature>
<keyword evidence="4 10" id="KW-0067">ATP-binding</keyword>
<dbReference type="InterPro" id="IPR036640">
    <property type="entry name" value="ABC1_TM_sf"/>
</dbReference>
<dbReference type="Gramene" id="EFJ30808">
    <property type="protein sequence ID" value="EFJ30808"/>
    <property type="gene ID" value="SELMODRAFT_440408"/>
</dbReference>
<dbReference type="FunCoup" id="D8RBJ7">
    <property type="interactions" value="1417"/>
</dbReference>
<evidence type="ECO:0000259" key="9">
    <source>
        <dbReference type="PROSITE" id="PS50929"/>
    </source>
</evidence>
<dbReference type="FunFam" id="1.20.1560.10:FF:000096">
    <property type="entry name" value="ABC transporter related"/>
    <property type="match status" value="1"/>
</dbReference>
<sequence>MGSTAFAALPSSIGGCALHLDLVSPLPSQYRKVGSAAPGLSLETRRTWRRRRRGRGNAISFLIPAAASSSPIPAAPGLSSPPKENFSLDAAALLQFLPLSKTLPKILPLLRPQIPRILSAWACAAVSVSALYAFVPQVGQLSSLLAAGDLVSVRRKAAMAIFLISAKSLAQYWQQALLWEVALGVTCDVRCHVFETVLRKDMSYFEGQSGAAKGDIAYRITAEADATGETIYAFLKMVVPCFLQLAAMAGRMLSLSPVLSFATVSVVPCMSVVIAILGEQLRALSKRGQDSIARLSAYVNEVLPSMLIVKACAAESYEDERFKRLAVIDRQAHLMKKKMKAFIPEIITGAYAATGVVLFALGAWVISKGNFDGTGMVSFITSLVLLIEPIQQIGKAYNEMKQGEPAVERLFDLTSSFPKILDEEASRRHLKNVIGDVVFDNVCFSYGATSPRVLQNINFHVCAGETVALVGPSGGGKTTLAKLLLRLYEPTQGNILIDGENIQGVSLESLRQQVAIVPQETALFTGTVMENIAYGVMSNDIDMKRVERAATMANADEFIRRLPDGYETNLGERGSSLSGGQRQRIAIARAIYHGPSILILDEATSALDNRSEKLVREALEQLMIGRTVFIIAHRLETVQKAARIFLLDGGKLVEEGTHSSLIARGGQYASLFSAGRDDIRPQLTAK</sequence>
<dbReference type="AlphaFoldDB" id="D8RBJ7"/>
<dbReference type="InParanoid" id="D8RBJ7"/>
<dbReference type="SUPFAM" id="SSF90123">
    <property type="entry name" value="ABC transporter transmembrane region"/>
    <property type="match status" value="1"/>
</dbReference>
<evidence type="ECO:0000256" key="5">
    <source>
        <dbReference type="ARBA" id="ARBA00022989"/>
    </source>
</evidence>
<reference evidence="10 11" key="1">
    <citation type="journal article" date="2011" name="Science">
        <title>The Selaginella genome identifies genetic changes associated with the evolution of vascular plants.</title>
        <authorList>
            <person name="Banks J.A."/>
            <person name="Nishiyama T."/>
            <person name="Hasebe M."/>
            <person name="Bowman J.L."/>
            <person name="Gribskov M."/>
            <person name="dePamphilis C."/>
            <person name="Albert V.A."/>
            <person name="Aono N."/>
            <person name="Aoyama T."/>
            <person name="Ambrose B.A."/>
            <person name="Ashton N.W."/>
            <person name="Axtell M.J."/>
            <person name="Barker E."/>
            <person name="Barker M.S."/>
            <person name="Bennetzen J.L."/>
            <person name="Bonawitz N.D."/>
            <person name="Chapple C."/>
            <person name="Cheng C."/>
            <person name="Correa L.G."/>
            <person name="Dacre M."/>
            <person name="DeBarry J."/>
            <person name="Dreyer I."/>
            <person name="Elias M."/>
            <person name="Engstrom E.M."/>
            <person name="Estelle M."/>
            <person name="Feng L."/>
            <person name="Finet C."/>
            <person name="Floyd S.K."/>
            <person name="Frommer W.B."/>
            <person name="Fujita T."/>
            <person name="Gramzow L."/>
            <person name="Gutensohn M."/>
            <person name="Harholt J."/>
            <person name="Hattori M."/>
            <person name="Heyl A."/>
            <person name="Hirai T."/>
            <person name="Hiwatashi Y."/>
            <person name="Ishikawa M."/>
            <person name="Iwata M."/>
            <person name="Karol K.G."/>
            <person name="Koehler B."/>
            <person name="Kolukisaoglu U."/>
            <person name="Kubo M."/>
            <person name="Kurata T."/>
            <person name="Lalonde S."/>
            <person name="Li K."/>
            <person name="Li Y."/>
            <person name="Litt A."/>
            <person name="Lyons E."/>
            <person name="Manning G."/>
            <person name="Maruyama T."/>
            <person name="Michael T.P."/>
            <person name="Mikami K."/>
            <person name="Miyazaki S."/>
            <person name="Morinaga S."/>
            <person name="Murata T."/>
            <person name="Mueller-Roeber B."/>
            <person name="Nelson D.R."/>
            <person name="Obara M."/>
            <person name="Oguri Y."/>
            <person name="Olmstead R.G."/>
            <person name="Onodera N."/>
            <person name="Petersen B.L."/>
            <person name="Pils B."/>
            <person name="Prigge M."/>
            <person name="Rensing S.A."/>
            <person name="Riano-Pachon D.M."/>
            <person name="Roberts A.W."/>
            <person name="Sato Y."/>
            <person name="Scheller H.V."/>
            <person name="Schulz B."/>
            <person name="Schulz C."/>
            <person name="Shakirov E.V."/>
            <person name="Shibagaki N."/>
            <person name="Shinohara N."/>
            <person name="Shippen D.E."/>
            <person name="Soerensen I."/>
            <person name="Sotooka R."/>
            <person name="Sugimoto N."/>
            <person name="Sugita M."/>
            <person name="Sumikawa N."/>
            <person name="Tanurdzic M."/>
            <person name="Theissen G."/>
            <person name="Ulvskov P."/>
            <person name="Wakazuki S."/>
            <person name="Weng J.K."/>
            <person name="Willats W.W."/>
            <person name="Wipf D."/>
            <person name="Wolf P.G."/>
            <person name="Yang L."/>
            <person name="Zimmer A.D."/>
            <person name="Zhu Q."/>
            <person name="Mitros T."/>
            <person name="Hellsten U."/>
            <person name="Loque D."/>
            <person name="Otillar R."/>
            <person name="Salamov A."/>
            <person name="Schmutz J."/>
            <person name="Shapiro H."/>
            <person name="Lindquist E."/>
            <person name="Lucas S."/>
            <person name="Rokhsar D."/>
            <person name="Grigoriev I.V."/>
        </authorList>
    </citation>
    <scope>NUCLEOTIDE SEQUENCE [LARGE SCALE GENOMIC DNA]</scope>
</reference>
<dbReference type="InterPro" id="IPR003593">
    <property type="entry name" value="AAA+_ATPase"/>
</dbReference>
<dbReference type="KEGG" id="smo:SELMODRAFT_440408"/>
<dbReference type="PANTHER" id="PTHR24221:SF630">
    <property type="entry name" value="ABC TRANSPORTER B FAMILY MEMBER 29, CHLOROPLASTIC"/>
    <property type="match status" value="1"/>
</dbReference>
<evidence type="ECO:0000313" key="10">
    <source>
        <dbReference type="EMBL" id="EFJ30808.1"/>
    </source>
</evidence>
<feature type="transmembrane region" description="Helical" evidence="7">
    <location>
        <begin position="258"/>
        <end position="277"/>
    </location>
</feature>
<dbReference type="GO" id="GO:0016020">
    <property type="term" value="C:membrane"/>
    <property type="evidence" value="ECO:0000318"/>
    <property type="project" value="GO_Central"/>
</dbReference>
<dbReference type="Gene3D" id="3.40.50.300">
    <property type="entry name" value="P-loop containing nucleotide triphosphate hydrolases"/>
    <property type="match status" value="1"/>
</dbReference>
<name>D8RBJ7_SELML</name>
<keyword evidence="2 7" id="KW-0812">Transmembrane</keyword>
<dbReference type="GO" id="GO:0140359">
    <property type="term" value="F:ABC-type transporter activity"/>
    <property type="evidence" value="ECO:0007669"/>
    <property type="project" value="InterPro"/>
</dbReference>
<dbReference type="FunFam" id="3.40.50.300:FF:000218">
    <property type="entry name" value="Multidrug ABC transporter ATP-binding protein"/>
    <property type="match status" value="1"/>
</dbReference>
<evidence type="ECO:0000256" key="2">
    <source>
        <dbReference type="ARBA" id="ARBA00022692"/>
    </source>
</evidence>
<dbReference type="PROSITE" id="PS50893">
    <property type="entry name" value="ABC_TRANSPORTER_2"/>
    <property type="match status" value="1"/>
</dbReference>
<feature type="domain" description="ABC transporter" evidence="8">
    <location>
        <begin position="437"/>
        <end position="674"/>
    </location>
</feature>
<dbReference type="InterPro" id="IPR039421">
    <property type="entry name" value="Type_1_exporter"/>
</dbReference>
<dbReference type="eggNOG" id="KOG0058">
    <property type="taxonomic scope" value="Eukaryota"/>
</dbReference>
<dbReference type="Pfam" id="PF00005">
    <property type="entry name" value="ABC_tran"/>
    <property type="match status" value="1"/>
</dbReference>
<dbReference type="GO" id="GO:0042626">
    <property type="term" value="F:ATPase-coupled transmembrane transporter activity"/>
    <property type="evidence" value="ECO:0000318"/>
    <property type="project" value="GO_Central"/>
</dbReference>
<feature type="domain" description="ABC transmembrane type-1" evidence="9">
    <location>
        <begin position="138"/>
        <end position="402"/>
    </location>
</feature>
<protein>
    <submittedName>
        <fullName evidence="10">ATP-binding cassette transporter</fullName>
    </submittedName>
</protein>
<dbReference type="PROSITE" id="PS50929">
    <property type="entry name" value="ABC_TM1F"/>
    <property type="match status" value="1"/>
</dbReference>
<dbReference type="GO" id="GO:0055085">
    <property type="term" value="P:transmembrane transport"/>
    <property type="evidence" value="ECO:0000318"/>
    <property type="project" value="GO_Central"/>
</dbReference>
<dbReference type="Proteomes" id="UP000001514">
    <property type="component" value="Unassembled WGS sequence"/>
</dbReference>
<dbReference type="InterPro" id="IPR027417">
    <property type="entry name" value="P-loop_NTPase"/>
</dbReference>
<dbReference type="OrthoDB" id="6500128at2759"/>
<organism evidence="11">
    <name type="scientific">Selaginella moellendorffii</name>
    <name type="common">Spikemoss</name>
    <dbReference type="NCBI Taxonomy" id="88036"/>
    <lineage>
        <taxon>Eukaryota</taxon>
        <taxon>Viridiplantae</taxon>
        <taxon>Streptophyta</taxon>
        <taxon>Embryophyta</taxon>
        <taxon>Tracheophyta</taxon>
        <taxon>Lycopodiopsida</taxon>
        <taxon>Selaginellales</taxon>
        <taxon>Selaginellaceae</taxon>
        <taxon>Selaginella</taxon>
    </lineage>
</organism>
<dbReference type="InterPro" id="IPR003439">
    <property type="entry name" value="ABC_transporter-like_ATP-bd"/>
</dbReference>
<dbReference type="GO" id="GO:0005524">
    <property type="term" value="F:ATP binding"/>
    <property type="evidence" value="ECO:0007669"/>
    <property type="project" value="UniProtKB-KW"/>
</dbReference>
<evidence type="ECO:0000256" key="1">
    <source>
        <dbReference type="ARBA" id="ARBA00004141"/>
    </source>
</evidence>
<dbReference type="STRING" id="88036.D8RBJ7"/>
<keyword evidence="3" id="KW-0547">Nucleotide-binding</keyword>
<dbReference type="GO" id="GO:0016887">
    <property type="term" value="F:ATP hydrolysis activity"/>
    <property type="evidence" value="ECO:0007669"/>
    <property type="project" value="InterPro"/>
</dbReference>
<keyword evidence="6 7" id="KW-0472">Membrane</keyword>
<dbReference type="Pfam" id="PF00664">
    <property type="entry name" value="ABC_membrane"/>
    <property type="match status" value="1"/>
</dbReference>
<evidence type="ECO:0000259" key="8">
    <source>
        <dbReference type="PROSITE" id="PS50893"/>
    </source>
</evidence>
<evidence type="ECO:0000256" key="6">
    <source>
        <dbReference type="ARBA" id="ARBA00023136"/>
    </source>
</evidence>
<dbReference type="SUPFAM" id="SSF52540">
    <property type="entry name" value="P-loop containing nucleoside triphosphate hydrolases"/>
    <property type="match status" value="1"/>
</dbReference>
<gene>
    <name evidence="10" type="primary">SmABCB20</name>
    <name evidence="10" type="ORF">SELMODRAFT_440408</name>
</gene>
<evidence type="ECO:0000256" key="3">
    <source>
        <dbReference type="ARBA" id="ARBA00022741"/>
    </source>
</evidence>
<dbReference type="InterPro" id="IPR011527">
    <property type="entry name" value="ABC1_TM_dom"/>
</dbReference>
<dbReference type="HOGENOM" id="CLU_000604_84_3_1"/>